<keyword evidence="3" id="KW-1185">Reference proteome</keyword>
<accession>A0A8J8P7V0</accession>
<gene>
    <name evidence="2" type="ORF">EGH24_10090</name>
</gene>
<sequence length="439" mass="44628">MPPKSRGGSGGLSRRAALALIGGGGLLGISASGAFDQVGAQRPFDLAVDDDNALLGIETFGPIEVTQSDVTVDVMELHNRFPDAVFDSVSVTTDSSILSISDPLERGETLANDERLTVRGRVESDRSRTANVELTITVSGSSERIETTRTITVAVDLRGQLPEGCPVSLDISVSVGDDALGEQTSDGDLSLTNEEVDGSVTTTAGSGGSLDIRNTTITGDVIADGDISLRNATVGGDVRTREDSEGTISLENTTVGGSIVGDSDVTSRNSNVDGDLRTREDSEGAITVRGQRTTPATVVGSVVGDGDVEIIAAQIGGEVQTRSGSEGSITITNATVCRAIDADDDLTITNAEVGAVTADGDIQIKPNSTVFGTVNASNNVTLSRNATVKGDINASGDVTVDGTVEGGVFAGGTVDGSGTINGNDPRPSSENGNGGGQGR</sequence>
<proteinExistence type="predicted"/>
<name>A0A8J8P7V0_9EURY</name>
<dbReference type="EMBL" id="RKLU01000004">
    <property type="protein sequence ID" value="TQQ79832.1"/>
    <property type="molecule type" value="Genomic_DNA"/>
</dbReference>
<dbReference type="Proteomes" id="UP000705823">
    <property type="component" value="Unassembled WGS sequence"/>
</dbReference>
<comment type="caution">
    <text evidence="2">The sequence shown here is derived from an EMBL/GenBank/DDBJ whole genome shotgun (WGS) entry which is preliminary data.</text>
</comment>
<reference evidence="2" key="1">
    <citation type="submission" date="2019-02" db="EMBL/GenBank/DDBJ databases">
        <title>Halonotius sp. a new haloarchaeum isolated from saline soil.</title>
        <authorList>
            <person name="Duran-Viseras A."/>
            <person name="Sanchez-Porro C."/>
            <person name="Ventosa A."/>
        </authorList>
    </citation>
    <scope>NUCLEOTIDE SEQUENCE</scope>
    <source>
        <strain evidence="2">F15B</strain>
    </source>
</reference>
<evidence type="ECO:0000313" key="2">
    <source>
        <dbReference type="EMBL" id="TQQ79832.1"/>
    </source>
</evidence>
<dbReference type="PROSITE" id="PS51318">
    <property type="entry name" value="TAT"/>
    <property type="match status" value="1"/>
</dbReference>
<dbReference type="InterPro" id="IPR006311">
    <property type="entry name" value="TAT_signal"/>
</dbReference>
<feature type="region of interest" description="Disordered" evidence="1">
    <location>
        <begin position="409"/>
        <end position="439"/>
    </location>
</feature>
<feature type="compositionally biased region" description="Polar residues" evidence="1">
    <location>
        <begin position="416"/>
        <end position="431"/>
    </location>
</feature>
<protein>
    <submittedName>
        <fullName evidence="2">Uncharacterized protein</fullName>
    </submittedName>
</protein>
<organism evidence="2 3">
    <name type="scientific">Halonotius terrestris</name>
    <dbReference type="NCBI Taxonomy" id="2487750"/>
    <lineage>
        <taxon>Archaea</taxon>
        <taxon>Methanobacteriati</taxon>
        <taxon>Methanobacteriota</taxon>
        <taxon>Stenosarchaea group</taxon>
        <taxon>Halobacteria</taxon>
        <taxon>Halobacteriales</taxon>
        <taxon>Haloferacaceae</taxon>
        <taxon>Halonotius</taxon>
    </lineage>
</organism>
<evidence type="ECO:0000313" key="3">
    <source>
        <dbReference type="Proteomes" id="UP000705823"/>
    </source>
</evidence>
<dbReference type="AlphaFoldDB" id="A0A8J8P7V0"/>
<dbReference type="RefSeq" id="WP_142980024.1">
    <property type="nucleotide sequence ID" value="NZ_RKLU01000004.1"/>
</dbReference>
<dbReference type="OrthoDB" id="385989at2157"/>
<evidence type="ECO:0000256" key="1">
    <source>
        <dbReference type="SAM" id="MobiDB-lite"/>
    </source>
</evidence>